<evidence type="ECO:0000259" key="1">
    <source>
        <dbReference type="Pfam" id="PF02464"/>
    </source>
</evidence>
<evidence type="ECO:0000313" key="3">
    <source>
        <dbReference type="Proteomes" id="UP000779070"/>
    </source>
</evidence>
<dbReference type="SUPFAM" id="SSF142433">
    <property type="entry name" value="CinA-like"/>
    <property type="match status" value="1"/>
</dbReference>
<accession>A0ABS3A373</accession>
<dbReference type="InterPro" id="IPR036653">
    <property type="entry name" value="CinA-like_C"/>
</dbReference>
<evidence type="ECO:0000313" key="2">
    <source>
        <dbReference type="EMBL" id="MBN3578289.1"/>
    </source>
</evidence>
<reference evidence="2 3" key="1">
    <citation type="submission" date="2021-02" db="EMBL/GenBank/DDBJ databases">
        <title>Draft Genome Sequences of 5 Vibrio neptunius Strains Isolated From of Bivalve Hatcheries.</title>
        <authorList>
            <person name="Galvis F."/>
            <person name="Barja J.L."/>
            <person name="Lemos M.L."/>
            <person name="Balado M."/>
        </authorList>
    </citation>
    <scope>NUCLEOTIDE SEQUENCE [LARGE SCALE GENOMIC DNA]</scope>
    <source>
        <strain evidence="2 3">PP-145.98</strain>
    </source>
</reference>
<dbReference type="NCBIfam" id="NF002975">
    <property type="entry name" value="PRK03661.1"/>
    <property type="match status" value="1"/>
</dbReference>
<dbReference type="Pfam" id="PF02464">
    <property type="entry name" value="CinA"/>
    <property type="match status" value="1"/>
</dbReference>
<comment type="caution">
    <text evidence="2">The sequence shown here is derived from an EMBL/GenBank/DDBJ whole genome shotgun (WGS) entry which is preliminary data.</text>
</comment>
<dbReference type="Gene3D" id="3.90.950.20">
    <property type="entry name" value="CinA-like"/>
    <property type="match status" value="1"/>
</dbReference>
<name>A0ABS3A373_9VIBR</name>
<keyword evidence="3" id="KW-1185">Reference proteome</keyword>
<protein>
    <submittedName>
        <fullName evidence="2">Nicotinamide-nucleotide amidase</fullName>
        <ecNumber evidence="2">3.5.1.42</ecNumber>
    </submittedName>
</protein>
<dbReference type="EMBL" id="JAFHLB010000013">
    <property type="protein sequence ID" value="MBN3578289.1"/>
    <property type="molecule type" value="Genomic_DNA"/>
</dbReference>
<dbReference type="NCBIfam" id="TIGR00199">
    <property type="entry name" value="PncC_domain"/>
    <property type="match status" value="1"/>
</dbReference>
<dbReference type="InterPro" id="IPR008136">
    <property type="entry name" value="CinA_C"/>
</dbReference>
<dbReference type="EC" id="3.5.1.42" evidence="2"/>
<keyword evidence="2" id="KW-0378">Hydrolase</keyword>
<sequence length="161" mass="17010">MDLSAQLGALLQSQQYILTTAESCTGGGVSAAITDIAGSSAWFDRAFITYSNEAKMEMLNVEASTLIAHGAVSEETVTEMVLGAIKHSNANIGVSVSGIAGPDGGSEDKPVGTVCFAWADDSGWSKAATYCFDGNRHEVRRQAVEVAQKVLYEELSQRVQS</sequence>
<gene>
    <name evidence="2" type="primary">pncC</name>
    <name evidence="2" type="ORF">JYA62_11525</name>
</gene>
<feature type="domain" description="CinA C-terminal" evidence="1">
    <location>
        <begin position="3"/>
        <end position="154"/>
    </location>
</feature>
<dbReference type="GO" id="GO:0019159">
    <property type="term" value="F:nicotinamide-nucleotide amidase activity"/>
    <property type="evidence" value="ECO:0007669"/>
    <property type="project" value="UniProtKB-EC"/>
</dbReference>
<proteinExistence type="predicted"/>
<dbReference type="RefSeq" id="WP_206370042.1">
    <property type="nucleotide sequence ID" value="NZ_CAWPTM010000040.1"/>
</dbReference>
<organism evidence="2 3">
    <name type="scientific">Vibrio neptunius</name>
    <dbReference type="NCBI Taxonomy" id="170651"/>
    <lineage>
        <taxon>Bacteria</taxon>
        <taxon>Pseudomonadati</taxon>
        <taxon>Pseudomonadota</taxon>
        <taxon>Gammaproteobacteria</taxon>
        <taxon>Vibrionales</taxon>
        <taxon>Vibrionaceae</taxon>
        <taxon>Vibrio</taxon>
    </lineage>
</organism>
<dbReference type="Proteomes" id="UP000779070">
    <property type="component" value="Unassembled WGS sequence"/>
</dbReference>